<feature type="region of interest" description="Disordered" evidence="1">
    <location>
        <begin position="1"/>
        <end position="35"/>
    </location>
</feature>
<evidence type="ECO:0000259" key="2">
    <source>
        <dbReference type="SMART" id="SM00543"/>
    </source>
</evidence>
<sequence length="533" mass="59426">MRITAEEDTTIMSSPTSNENDGSSSSTPSSPSGRINYDRDFLIEIGNQPVTVFKVPEAFMEIAKEGNATSPTRNLFTPMPAKGVIPVQRGGPRGLGGFGGGLGGLGGGPFNGGMMRPQQGGKGWALGPMFIPPPPPTSRPPPKVMELAPKQEVKLHEAEKPWKPGRRRGAAAAAPVSDEQKSDEEIYVEGIVKDARSILNKLTPENFDRLKLKFMELKLENKENRVAAVINVLFEKAIDEPAFSASYAKMVHAMCSASDITSKIFRKQLLDKCQREFQKSNLDEDKIRDATKAHDEEEDAEKKTQMKIDLEDLKFKSRRRSLGNVRFIGELYKLQMLSAKIMVECVKMLLATPDEDNLECLCKLLTTVGQRLDESLADTEAKFKAVPVDQRPKLLPEEKCMDKFFDRLNKLSGDKKISSRIRFAIMDLVELRHDKWKPRRDTAGPKTIEEVHRDAYLQEMEEKRQINSLPPTSPEGGPSHRGGRQSPISMQGKKGEWMKIQGTKSTRFQVNKKTDQQNKAPILAPPTSGPIRS</sequence>
<dbReference type="InterPro" id="IPR016024">
    <property type="entry name" value="ARM-type_fold"/>
</dbReference>
<feature type="region of interest" description="Disordered" evidence="1">
    <location>
        <begin position="463"/>
        <end position="533"/>
    </location>
</feature>
<dbReference type="GO" id="GO:0016281">
    <property type="term" value="C:eukaryotic translation initiation factor 4F complex"/>
    <property type="evidence" value="ECO:0007669"/>
    <property type="project" value="TreeGrafter"/>
</dbReference>
<dbReference type="InterPro" id="IPR003890">
    <property type="entry name" value="MIF4G-like_typ-3"/>
</dbReference>
<evidence type="ECO:0000256" key="1">
    <source>
        <dbReference type="SAM" id="MobiDB-lite"/>
    </source>
</evidence>
<dbReference type="GO" id="GO:0003743">
    <property type="term" value="F:translation initiation factor activity"/>
    <property type="evidence" value="ECO:0007669"/>
    <property type="project" value="UniProtKB-KW"/>
</dbReference>
<gene>
    <name evidence="3" type="ORF">Ocin01_15232</name>
</gene>
<dbReference type="PANTHER" id="PTHR23253">
    <property type="entry name" value="EUKARYOTIC TRANSLATION INITIATION FACTOR 4 GAMMA"/>
    <property type="match status" value="1"/>
</dbReference>
<keyword evidence="3" id="KW-0396">Initiation factor</keyword>
<dbReference type="STRING" id="48709.A0A1D2MEK5"/>
<evidence type="ECO:0000313" key="3">
    <source>
        <dbReference type="EMBL" id="ODM91440.1"/>
    </source>
</evidence>
<feature type="domain" description="MIF4G" evidence="2">
    <location>
        <begin position="192"/>
        <end position="435"/>
    </location>
</feature>
<accession>A0A1D2MEK5</accession>
<dbReference type="GO" id="GO:0003729">
    <property type="term" value="F:mRNA binding"/>
    <property type="evidence" value="ECO:0007669"/>
    <property type="project" value="TreeGrafter"/>
</dbReference>
<dbReference type="Proteomes" id="UP000094527">
    <property type="component" value="Unassembled WGS sequence"/>
</dbReference>
<feature type="compositionally biased region" description="Low complexity" evidence="1">
    <location>
        <begin position="13"/>
        <end position="33"/>
    </location>
</feature>
<dbReference type="EMBL" id="LJIJ01001545">
    <property type="protein sequence ID" value="ODM91440.1"/>
    <property type="molecule type" value="Genomic_DNA"/>
</dbReference>
<dbReference type="PANTHER" id="PTHR23253:SF78">
    <property type="entry name" value="EUKARYOTIC TRANSLATION INITIATION FACTOR 4G1, ISOFORM B-RELATED"/>
    <property type="match status" value="1"/>
</dbReference>
<feature type="compositionally biased region" description="Pro residues" evidence="1">
    <location>
        <begin position="523"/>
        <end position="533"/>
    </location>
</feature>
<dbReference type="SUPFAM" id="SSF48371">
    <property type="entry name" value="ARM repeat"/>
    <property type="match status" value="1"/>
</dbReference>
<name>A0A1D2MEK5_ORCCI</name>
<comment type="caution">
    <text evidence="3">The sequence shown here is derived from an EMBL/GenBank/DDBJ whole genome shotgun (WGS) entry which is preliminary data.</text>
</comment>
<dbReference type="Gene3D" id="1.25.40.180">
    <property type="match status" value="1"/>
</dbReference>
<evidence type="ECO:0000313" key="4">
    <source>
        <dbReference type="Proteomes" id="UP000094527"/>
    </source>
</evidence>
<dbReference type="AlphaFoldDB" id="A0A1D2MEK5"/>
<dbReference type="Pfam" id="PF02854">
    <property type="entry name" value="MIF4G"/>
    <property type="match status" value="1"/>
</dbReference>
<feature type="compositionally biased region" description="Polar residues" evidence="1">
    <location>
        <begin position="502"/>
        <end position="511"/>
    </location>
</feature>
<keyword evidence="3" id="KW-0648">Protein biosynthesis</keyword>
<dbReference type="OrthoDB" id="514777at2759"/>
<reference evidence="3 4" key="1">
    <citation type="journal article" date="2016" name="Genome Biol. Evol.">
        <title>Gene Family Evolution Reflects Adaptation to Soil Environmental Stressors in the Genome of the Collembolan Orchesella cincta.</title>
        <authorList>
            <person name="Faddeeva-Vakhrusheva A."/>
            <person name="Derks M.F."/>
            <person name="Anvar S.Y."/>
            <person name="Agamennone V."/>
            <person name="Suring W."/>
            <person name="Smit S."/>
            <person name="van Straalen N.M."/>
            <person name="Roelofs D."/>
        </authorList>
    </citation>
    <scope>NUCLEOTIDE SEQUENCE [LARGE SCALE GENOMIC DNA]</scope>
    <source>
        <tissue evidence="3">Mixed pool</tissue>
    </source>
</reference>
<dbReference type="SMART" id="SM00543">
    <property type="entry name" value="MIF4G"/>
    <property type="match status" value="1"/>
</dbReference>
<keyword evidence="4" id="KW-1185">Reference proteome</keyword>
<dbReference type="OMA" id="IRFAIMD"/>
<protein>
    <submittedName>
        <fullName evidence="3">Eukaryotic translation initiation factor 4 gamma 3</fullName>
    </submittedName>
</protein>
<organism evidence="3 4">
    <name type="scientific">Orchesella cincta</name>
    <name type="common">Springtail</name>
    <name type="synonym">Podura cincta</name>
    <dbReference type="NCBI Taxonomy" id="48709"/>
    <lineage>
        <taxon>Eukaryota</taxon>
        <taxon>Metazoa</taxon>
        <taxon>Ecdysozoa</taxon>
        <taxon>Arthropoda</taxon>
        <taxon>Hexapoda</taxon>
        <taxon>Collembola</taxon>
        <taxon>Entomobryomorpha</taxon>
        <taxon>Entomobryoidea</taxon>
        <taxon>Orchesellidae</taxon>
        <taxon>Orchesellinae</taxon>
        <taxon>Orchesella</taxon>
    </lineage>
</organism>
<proteinExistence type="predicted"/>